<dbReference type="AlphaFoldDB" id="A0A841BFB0"/>
<dbReference type="CDD" id="cd23451">
    <property type="entry name" value="beta-trefoil_Ricin_laminarinase"/>
    <property type="match status" value="1"/>
</dbReference>
<dbReference type="Gene3D" id="3.20.20.80">
    <property type="entry name" value="Glycosidases"/>
    <property type="match status" value="1"/>
</dbReference>
<feature type="domain" description="GH26" evidence="6">
    <location>
        <begin position="37"/>
        <end position="334"/>
    </location>
</feature>
<feature type="chain" id="PRO_5032654156" evidence="5">
    <location>
        <begin position="32"/>
        <end position="475"/>
    </location>
</feature>
<dbReference type="Gene3D" id="2.80.10.50">
    <property type="match status" value="1"/>
</dbReference>
<gene>
    <name evidence="7" type="ORF">F4553_001156</name>
</gene>
<sequence length="475" mass="51136">MRTPLFRPLRRAAALAAVLTLAVVTLGQAPAQSFGPTTRAQLISFLNGISGQSTLSGQHNREPNSDPTKYTRVAQSITGQTPGLWGGDFLFAAADVNARQTMINQAIQQWQGGSVVALTWHLCPPTVGTTCGWDSGGILSHLNDTQWSQLITNGSSLNNAFKNRLAEAVPYLRQLQNAGVPVLWRPIHEMNEGWSWWGGRPGANGSRKLYQIVYDYLVGTQGLTNLVWVWNVKDLNMGSLADYWPGASYVDVASLDVWVKLEPSTSDYQAMLNIAGGKPIALAEVGRVPSVAVMNAQPRWAWWMVWAEWLTDPAYNNNAAVQQSYFAARVLNRGEFTVGGGGGGSRTGAITGVGSGRCVDIPSAGTANGLQVQIWTCNGSGAQSWTIGTDGTIRALGKCLDVNGGINADGTKVQIWDCLAGNTHQQWSYNATTKRLTNPETGKCLDATGQGTADGVKLQIWTCNTQTNQQWNLPA</sequence>
<dbReference type="SUPFAM" id="SSF51445">
    <property type="entry name" value="(Trans)glycosidases"/>
    <property type="match status" value="1"/>
</dbReference>
<accession>A0A841BFB0</accession>
<dbReference type="SMART" id="SM00458">
    <property type="entry name" value="RICIN"/>
    <property type="match status" value="1"/>
</dbReference>
<dbReference type="GO" id="GO:0016985">
    <property type="term" value="F:mannan endo-1,4-beta-mannosidase activity"/>
    <property type="evidence" value="ECO:0007669"/>
    <property type="project" value="UniProtKB-EC"/>
</dbReference>
<comment type="similarity">
    <text evidence="1 4">Belongs to the glycosyl hydrolase 26 family.</text>
</comment>
<dbReference type="PANTHER" id="PTHR40079">
    <property type="entry name" value="MANNAN ENDO-1,4-BETA-MANNOSIDASE E-RELATED"/>
    <property type="match status" value="1"/>
</dbReference>
<keyword evidence="8" id="KW-1185">Reference proteome</keyword>
<dbReference type="InterPro" id="IPR000772">
    <property type="entry name" value="Ricin_B_lectin"/>
</dbReference>
<keyword evidence="2 4" id="KW-0378">Hydrolase</keyword>
<dbReference type="Proteomes" id="UP000587527">
    <property type="component" value="Unassembled WGS sequence"/>
</dbReference>
<evidence type="ECO:0000256" key="4">
    <source>
        <dbReference type="PROSITE-ProRule" id="PRU01100"/>
    </source>
</evidence>
<comment type="caution">
    <text evidence="7">The sequence shown here is derived from an EMBL/GenBank/DDBJ whole genome shotgun (WGS) entry which is preliminary data.</text>
</comment>
<dbReference type="EMBL" id="JACHMN010000001">
    <property type="protein sequence ID" value="MBB5867777.1"/>
    <property type="molecule type" value="Genomic_DNA"/>
</dbReference>
<dbReference type="InterPro" id="IPR000805">
    <property type="entry name" value="Glyco_hydro_26"/>
</dbReference>
<dbReference type="InterPro" id="IPR017853">
    <property type="entry name" value="GH"/>
</dbReference>
<dbReference type="InterPro" id="IPR035992">
    <property type="entry name" value="Ricin_B-like_lectins"/>
</dbReference>
<name>A0A841BFB0_9ACTN</name>
<evidence type="ECO:0000256" key="1">
    <source>
        <dbReference type="ARBA" id="ARBA00007754"/>
    </source>
</evidence>
<dbReference type="PROSITE" id="PS51764">
    <property type="entry name" value="GH26"/>
    <property type="match status" value="1"/>
</dbReference>
<protein>
    <submittedName>
        <fullName evidence="7">Mannan endo-1,4-beta-mannosidase</fullName>
        <ecNumber evidence="7">3.2.1.78</ecNumber>
    </submittedName>
</protein>
<dbReference type="PANTHER" id="PTHR40079:SF4">
    <property type="entry name" value="GH26 DOMAIN-CONTAINING PROTEIN-RELATED"/>
    <property type="match status" value="1"/>
</dbReference>
<feature type="active site" description="Nucleophile" evidence="4">
    <location>
        <position position="284"/>
    </location>
</feature>
<dbReference type="RefSeq" id="WP_184832921.1">
    <property type="nucleotide sequence ID" value="NZ_JACHMN010000001.1"/>
</dbReference>
<proteinExistence type="inferred from homology"/>
<keyword evidence="5" id="KW-0732">Signal</keyword>
<dbReference type="GO" id="GO:0006080">
    <property type="term" value="P:substituted mannan metabolic process"/>
    <property type="evidence" value="ECO:0007669"/>
    <property type="project" value="InterPro"/>
</dbReference>
<feature type="active site" description="Proton donor" evidence="4">
    <location>
        <position position="189"/>
    </location>
</feature>
<dbReference type="Pfam" id="PF02156">
    <property type="entry name" value="Glyco_hydro_26"/>
    <property type="match status" value="1"/>
</dbReference>
<keyword evidence="3 4" id="KW-0326">Glycosidase</keyword>
<reference evidence="7 8" key="1">
    <citation type="submission" date="2020-08" db="EMBL/GenBank/DDBJ databases">
        <title>Sequencing the genomes of 1000 actinobacteria strains.</title>
        <authorList>
            <person name="Klenk H.-P."/>
        </authorList>
    </citation>
    <scope>NUCLEOTIDE SEQUENCE [LARGE SCALE GENOMIC DNA]</scope>
    <source>
        <strain evidence="7 8">DSM 45362</strain>
    </source>
</reference>
<evidence type="ECO:0000313" key="7">
    <source>
        <dbReference type="EMBL" id="MBB5867777.1"/>
    </source>
</evidence>
<dbReference type="EC" id="3.2.1.78" evidence="7"/>
<evidence type="ECO:0000256" key="5">
    <source>
        <dbReference type="SAM" id="SignalP"/>
    </source>
</evidence>
<evidence type="ECO:0000259" key="6">
    <source>
        <dbReference type="PROSITE" id="PS51764"/>
    </source>
</evidence>
<dbReference type="Pfam" id="PF00652">
    <property type="entry name" value="Ricin_B_lectin"/>
    <property type="match status" value="1"/>
</dbReference>
<organism evidence="7 8">
    <name type="scientific">Allocatelliglobosispora scoriae</name>
    <dbReference type="NCBI Taxonomy" id="643052"/>
    <lineage>
        <taxon>Bacteria</taxon>
        <taxon>Bacillati</taxon>
        <taxon>Actinomycetota</taxon>
        <taxon>Actinomycetes</taxon>
        <taxon>Micromonosporales</taxon>
        <taxon>Micromonosporaceae</taxon>
        <taxon>Allocatelliglobosispora</taxon>
    </lineage>
</organism>
<feature type="signal peptide" evidence="5">
    <location>
        <begin position="1"/>
        <end position="31"/>
    </location>
</feature>
<evidence type="ECO:0000313" key="8">
    <source>
        <dbReference type="Proteomes" id="UP000587527"/>
    </source>
</evidence>
<dbReference type="PRINTS" id="PR00739">
    <property type="entry name" value="GLHYDRLASE26"/>
</dbReference>
<evidence type="ECO:0000256" key="2">
    <source>
        <dbReference type="ARBA" id="ARBA00022801"/>
    </source>
</evidence>
<evidence type="ECO:0000256" key="3">
    <source>
        <dbReference type="ARBA" id="ARBA00023295"/>
    </source>
</evidence>
<dbReference type="PROSITE" id="PS50231">
    <property type="entry name" value="RICIN_B_LECTIN"/>
    <property type="match status" value="1"/>
</dbReference>
<dbReference type="SUPFAM" id="SSF50370">
    <property type="entry name" value="Ricin B-like lectins"/>
    <property type="match status" value="1"/>
</dbReference>
<dbReference type="InterPro" id="IPR022790">
    <property type="entry name" value="GH26_dom"/>
</dbReference>